<dbReference type="AlphaFoldDB" id="A0A1I7WY12"/>
<feature type="region of interest" description="Disordered" evidence="1">
    <location>
        <begin position="1"/>
        <end position="27"/>
    </location>
</feature>
<feature type="compositionally biased region" description="Polar residues" evidence="1">
    <location>
        <begin position="1"/>
        <end position="11"/>
    </location>
</feature>
<dbReference type="WBParaSite" id="Hba_10051">
    <property type="protein sequence ID" value="Hba_10051"/>
    <property type="gene ID" value="Hba_10051"/>
</dbReference>
<name>A0A1I7WY12_HETBA</name>
<reference evidence="3" key="1">
    <citation type="submission" date="2016-11" db="UniProtKB">
        <authorList>
            <consortium name="WormBaseParasite"/>
        </authorList>
    </citation>
    <scope>IDENTIFICATION</scope>
</reference>
<evidence type="ECO:0000256" key="1">
    <source>
        <dbReference type="SAM" id="MobiDB-lite"/>
    </source>
</evidence>
<evidence type="ECO:0000313" key="3">
    <source>
        <dbReference type="WBParaSite" id="Hba_10051"/>
    </source>
</evidence>
<organism evidence="2 3">
    <name type="scientific">Heterorhabditis bacteriophora</name>
    <name type="common">Entomopathogenic nematode worm</name>
    <dbReference type="NCBI Taxonomy" id="37862"/>
    <lineage>
        <taxon>Eukaryota</taxon>
        <taxon>Metazoa</taxon>
        <taxon>Ecdysozoa</taxon>
        <taxon>Nematoda</taxon>
        <taxon>Chromadorea</taxon>
        <taxon>Rhabditida</taxon>
        <taxon>Rhabditina</taxon>
        <taxon>Rhabditomorpha</taxon>
        <taxon>Strongyloidea</taxon>
        <taxon>Heterorhabditidae</taxon>
        <taxon>Heterorhabditis</taxon>
    </lineage>
</organism>
<keyword evidence="2" id="KW-1185">Reference proteome</keyword>
<proteinExistence type="predicted"/>
<sequence length="27" mass="3052">MGRKFNISSSDGCPPTREIYPRNPDTI</sequence>
<evidence type="ECO:0000313" key="2">
    <source>
        <dbReference type="Proteomes" id="UP000095283"/>
    </source>
</evidence>
<dbReference type="Proteomes" id="UP000095283">
    <property type="component" value="Unplaced"/>
</dbReference>
<protein>
    <submittedName>
        <fullName evidence="3">Uncharacterized protein</fullName>
    </submittedName>
</protein>
<accession>A0A1I7WY12</accession>